<protein>
    <submittedName>
        <fullName evidence="1">Uncharacterized protein</fullName>
    </submittedName>
</protein>
<proteinExistence type="predicted"/>
<accession>A0A4S8MFV9</accession>
<dbReference type="OrthoDB" id="8886319at2759"/>
<name>A0A4S8MFV9_DENBC</name>
<keyword evidence="2" id="KW-1185">Reference proteome</keyword>
<dbReference type="AlphaFoldDB" id="A0A4S8MFV9"/>
<dbReference type="Proteomes" id="UP000297245">
    <property type="component" value="Unassembled WGS sequence"/>
</dbReference>
<organism evidence="1 2">
    <name type="scientific">Dendrothele bispora (strain CBS 962.96)</name>
    <dbReference type="NCBI Taxonomy" id="1314807"/>
    <lineage>
        <taxon>Eukaryota</taxon>
        <taxon>Fungi</taxon>
        <taxon>Dikarya</taxon>
        <taxon>Basidiomycota</taxon>
        <taxon>Agaricomycotina</taxon>
        <taxon>Agaricomycetes</taxon>
        <taxon>Agaricomycetidae</taxon>
        <taxon>Agaricales</taxon>
        <taxon>Agaricales incertae sedis</taxon>
        <taxon>Dendrothele</taxon>
    </lineage>
</organism>
<evidence type="ECO:0000313" key="2">
    <source>
        <dbReference type="Proteomes" id="UP000297245"/>
    </source>
</evidence>
<dbReference type="EMBL" id="ML179088">
    <property type="protein sequence ID" value="THV01530.1"/>
    <property type="molecule type" value="Genomic_DNA"/>
</dbReference>
<gene>
    <name evidence="1" type="ORF">K435DRAFT_793251</name>
</gene>
<evidence type="ECO:0000313" key="1">
    <source>
        <dbReference type="EMBL" id="THV01530.1"/>
    </source>
</evidence>
<reference evidence="1 2" key="1">
    <citation type="journal article" date="2019" name="Nat. Ecol. Evol.">
        <title>Megaphylogeny resolves global patterns of mushroom evolution.</title>
        <authorList>
            <person name="Varga T."/>
            <person name="Krizsan K."/>
            <person name="Foldi C."/>
            <person name="Dima B."/>
            <person name="Sanchez-Garcia M."/>
            <person name="Sanchez-Ramirez S."/>
            <person name="Szollosi G.J."/>
            <person name="Szarkandi J.G."/>
            <person name="Papp V."/>
            <person name="Albert L."/>
            <person name="Andreopoulos W."/>
            <person name="Angelini C."/>
            <person name="Antonin V."/>
            <person name="Barry K.W."/>
            <person name="Bougher N.L."/>
            <person name="Buchanan P."/>
            <person name="Buyck B."/>
            <person name="Bense V."/>
            <person name="Catcheside P."/>
            <person name="Chovatia M."/>
            <person name="Cooper J."/>
            <person name="Damon W."/>
            <person name="Desjardin D."/>
            <person name="Finy P."/>
            <person name="Geml J."/>
            <person name="Haridas S."/>
            <person name="Hughes K."/>
            <person name="Justo A."/>
            <person name="Karasinski D."/>
            <person name="Kautmanova I."/>
            <person name="Kiss B."/>
            <person name="Kocsube S."/>
            <person name="Kotiranta H."/>
            <person name="LaButti K.M."/>
            <person name="Lechner B.E."/>
            <person name="Liimatainen K."/>
            <person name="Lipzen A."/>
            <person name="Lukacs Z."/>
            <person name="Mihaltcheva S."/>
            <person name="Morgado L.N."/>
            <person name="Niskanen T."/>
            <person name="Noordeloos M.E."/>
            <person name="Ohm R.A."/>
            <person name="Ortiz-Santana B."/>
            <person name="Ovrebo C."/>
            <person name="Racz N."/>
            <person name="Riley R."/>
            <person name="Savchenko A."/>
            <person name="Shiryaev A."/>
            <person name="Soop K."/>
            <person name="Spirin V."/>
            <person name="Szebenyi C."/>
            <person name="Tomsovsky M."/>
            <person name="Tulloss R.E."/>
            <person name="Uehling J."/>
            <person name="Grigoriev I.V."/>
            <person name="Vagvolgyi C."/>
            <person name="Papp T."/>
            <person name="Martin F.M."/>
            <person name="Miettinen O."/>
            <person name="Hibbett D.S."/>
            <person name="Nagy L.G."/>
        </authorList>
    </citation>
    <scope>NUCLEOTIDE SEQUENCE [LARGE SCALE GENOMIC DNA]</scope>
    <source>
        <strain evidence="1 2">CBS 962.96</strain>
    </source>
</reference>
<sequence length="110" mass="12180">MEAMAHAQFNKISLADFDYLWITVGHSWDTPGTLLGHSWDTPGALLGHSWDTPGALLGHSWGTPGALLRHSWTLLDTPGTSLGLLWFSMRGLSYTLLTHSNNNQYIKRSC</sequence>